<name>A0A1E7KU72_9ACTN</name>
<dbReference type="InterPro" id="IPR043129">
    <property type="entry name" value="ATPase_NBD"/>
</dbReference>
<organism evidence="1 2">
    <name type="scientific">Streptomyces nanshensis</name>
    <dbReference type="NCBI Taxonomy" id="518642"/>
    <lineage>
        <taxon>Bacteria</taxon>
        <taxon>Bacillati</taxon>
        <taxon>Actinomycetota</taxon>
        <taxon>Actinomycetes</taxon>
        <taxon>Kitasatosporales</taxon>
        <taxon>Streptomycetaceae</taxon>
        <taxon>Streptomyces</taxon>
    </lineage>
</organism>
<dbReference type="AlphaFoldDB" id="A0A1E7KU72"/>
<gene>
    <name evidence="1" type="ORF">AN218_29230</name>
</gene>
<feature type="non-terminal residue" evidence="1">
    <location>
        <position position="1"/>
    </location>
</feature>
<dbReference type="Proteomes" id="UP000176005">
    <property type="component" value="Unassembled WGS sequence"/>
</dbReference>
<sequence>PRAVLLGGALSGLAPWLLPPLERELRGRAATQTSLPEVAVSAMGGDGPSLGAAHSVVRAVLDDPLPYAVPR</sequence>
<accession>A0A1E7KU72</accession>
<dbReference type="SUPFAM" id="SSF53067">
    <property type="entry name" value="Actin-like ATPase domain"/>
    <property type="match status" value="1"/>
</dbReference>
<dbReference type="Gene3D" id="3.30.420.40">
    <property type="match status" value="1"/>
</dbReference>
<evidence type="ECO:0000313" key="1">
    <source>
        <dbReference type="EMBL" id="OEV07476.1"/>
    </source>
</evidence>
<dbReference type="PATRIC" id="fig|518642.10.peg.610"/>
<comment type="caution">
    <text evidence="1">The sequence shown here is derived from an EMBL/GenBank/DDBJ whole genome shotgun (WGS) entry which is preliminary data.</text>
</comment>
<evidence type="ECO:0000313" key="2">
    <source>
        <dbReference type="Proteomes" id="UP000176005"/>
    </source>
</evidence>
<protein>
    <submittedName>
        <fullName evidence="1">ROK family protein</fullName>
    </submittedName>
</protein>
<reference evidence="1 2" key="1">
    <citation type="journal article" date="2016" name="Front. Microbiol.">
        <title>Comparative Genomics Analysis of Streptomyces Species Reveals Their Adaptation to the Marine Environment and Their Diversity at the Genomic Level.</title>
        <authorList>
            <person name="Tian X."/>
            <person name="Zhang Z."/>
            <person name="Yang T."/>
            <person name="Chen M."/>
            <person name="Li J."/>
            <person name="Chen F."/>
            <person name="Yang J."/>
            <person name="Li W."/>
            <person name="Zhang B."/>
            <person name="Zhang Z."/>
            <person name="Wu J."/>
            <person name="Zhang C."/>
            <person name="Long L."/>
            <person name="Xiao J."/>
        </authorList>
    </citation>
    <scope>NUCLEOTIDE SEQUENCE [LARGE SCALE GENOMIC DNA]</scope>
    <source>
        <strain evidence="1 2">SCSIO 10429</strain>
    </source>
</reference>
<keyword evidence="2" id="KW-1185">Reference proteome</keyword>
<proteinExistence type="predicted"/>
<dbReference type="EMBL" id="LJGW01000509">
    <property type="protein sequence ID" value="OEV07476.1"/>
    <property type="molecule type" value="Genomic_DNA"/>
</dbReference>